<evidence type="ECO:0000256" key="7">
    <source>
        <dbReference type="SAM" id="SignalP"/>
    </source>
</evidence>
<dbReference type="InterPro" id="IPR051136">
    <property type="entry name" value="Intracellular_Lectin-GPT"/>
</dbReference>
<comment type="caution">
    <text evidence="9">The sequence shown here is derived from an EMBL/GenBank/DDBJ whole genome shotgun (WGS) entry which is preliminary data.</text>
</comment>
<feature type="transmembrane region" description="Helical" evidence="6">
    <location>
        <begin position="275"/>
        <end position="299"/>
    </location>
</feature>
<feature type="chain" id="PRO_5047013670" evidence="7">
    <location>
        <begin position="19"/>
        <end position="310"/>
    </location>
</feature>
<feature type="domain" description="L-type lectin-like" evidence="8">
    <location>
        <begin position="13"/>
        <end position="237"/>
    </location>
</feature>
<evidence type="ECO:0000313" key="10">
    <source>
        <dbReference type="Proteomes" id="UP001651158"/>
    </source>
</evidence>
<evidence type="ECO:0000313" key="9">
    <source>
        <dbReference type="EMBL" id="KAL5111934.1"/>
    </source>
</evidence>
<proteinExistence type="predicted"/>
<evidence type="ECO:0000256" key="4">
    <source>
        <dbReference type="ARBA" id="ARBA00022989"/>
    </source>
</evidence>
<dbReference type="SUPFAM" id="SSF49899">
    <property type="entry name" value="Concanavalin A-like lectins/glucanases"/>
    <property type="match status" value="1"/>
</dbReference>
<evidence type="ECO:0000256" key="1">
    <source>
        <dbReference type="ARBA" id="ARBA00004479"/>
    </source>
</evidence>
<organism evidence="9 10">
    <name type="scientific">Taenia crassiceps</name>
    <dbReference type="NCBI Taxonomy" id="6207"/>
    <lineage>
        <taxon>Eukaryota</taxon>
        <taxon>Metazoa</taxon>
        <taxon>Spiralia</taxon>
        <taxon>Lophotrochozoa</taxon>
        <taxon>Platyhelminthes</taxon>
        <taxon>Cestoda</taxon>
        <taxon>Eucestoda</taxon>
        <taxon>Cyclophyllidea</taxon>
        <taxon>Taeniidae</taxon>
        <taxon>Taenia</taxon>
    </lineage>
</organism>
<dbReference type="Pfam" id="PF03388">
    <property type="entry name" value="Lectin_leg-like"/>
    <property type="match status" value="1"/>
</dbReference>
<dbReference type="PANTHER" id="PTHR12223">
    <property type="entry name" value="VESICULAR MANNOSE-BINDING LECTIN"/>
    <property type="match status" value="1"/>
</dbReference>
<name>A0ABR4QQE7_9CEST</name>
<keyword evidence="4 6" id="KW-1133">Transmembrane helix</keyword>
<keyword evidence="10" id="KW-1185">Reference proteome</keyword>
<evidence type="ECO:0000256" key="3">
    <source>
        <dbReference type="ARBA" id="ARBA00022729"/>
    </source>
</evidence>
<keyword evidence="2 6" id="KW-0812">Transmembrane</keyword>
<accession>A0ABR4QQE7</accession>
<sequence>MNELWFTVCLLLLSLVHCEKFQKRDHSLVPPYTGGWTSYGTTVFSPSIVRLTSDQRGVMAGVSNVYPLHSRDWEVIIDFRVSGSTGTLFGDGFAFWYTASPIKPGPALGAEAVFRGLGIFYDTYSNHNGEHGHEHPYVSAMVSNGSVVYDHDHDGTQTQLAGCHAPFRNKKHKTKTRIQYSKSTLGVYMDIDNQNKWKTCFEVDGVHLPTGYYLGISAATGDLTDVHEILSLKTYDLGLTYTDEELLEDRSVIEPSADSAEPPRPRVADVPHSSIWSILFYILVGLLFIGFCILGRMYYVNNQRRKKRLF</sequence>
<keyword evidence="5 6" id="KW-0472">Membrane</keyword>
<evidence type="ECO:0000256" key="6">
    <source>
        <dbReference type="SAM" id="Phobius"/>
    </source>
</evidence>
<comment type="subcellular location">
    <subcellularLocation>
        <location evidence="1">Membrane</location>
        <topology evidence="1">Single-pass type I membrane protein</topology>
    </subcellularLocation>
</comment>
<dbReference type="EMBL" id="JAKROA010000001">
    <property type="protein sequence ID" value="KAL5111934.1"/>
    <property type="molecule type" value="Genomic_DNA"/>
</dbReference>
<protein>
    <submittedName>
        <fullName evidence="9">Vesicular integral-membrane protein VIP36</fullName>
    </submittedName>
</protein>
<dbReference type="PROSITE" id="PS51328">
    <property type="entry name" value="L_LECTIN_LIKE"/>
    <property type="match status" value="1"/>
</dbReference>
<dbReference type="PANTHER" id="PTHR12223:SF45">
    <property type="entry name" value="RE50040P"/>
    <property type="match status" value="1"/>
</dbReference>
<dbReference type="InterPro" id="IPR005052">
    <property type="entry name" value="Lectin_leg"/>
</dbReference>
<gene>
    <name evidence="9" type="ORF">TcWFU_004285</name>
</gene>
<reference evidence="9 10" key="1">
    <citation type="journal article" date="2022" name="Front. Cell. Infect. Microbiol.">
        <title>The Genomes of Two Strains of Taenia crassiceps the Animal Model for the Study of Human Cysticercosis.</title>
        <authorList>
            <person name="Bobes R.J."/>
            <person name="Estrada K."/>
            <person name="Rios-Valencia D.G."/>
            <person name="Calderon-Gallegos A."/>
            <person name="de la Torre P."/>
            <person name="Carrero J.C."/>
            <person name="Sanchez-Flores A."/>
            <person name="Laclette J.P."/>
        </authorList>
    </citation>
    <scope>NUCLEOTIDE SEQUENCE [LARGE SCALE GENOMIC DNA]</scope>
    <source>
        <strain evidence="9">WFUcys</strain>
    </source>
</reference>
<feature type="signal peptide" evidence="7">
    <location>
        <begin position="1"/>
        <end position="18"/>
    </location>
</feature>
<evidence type="ECO:0000256" key="5">
    <source>
        <dbReference type="ARBA" id="ARBA00023136"/>
    </source>
</evidence>
<dbReference type="Proteomes" id="UP001651158">
    <property type="component" value="Unassembled WGS sequence"/>
</dbReference>
<dbReference type="InterPro" id="IPR013320">
    <property type="entry name" value="ConA-like_dom_sf"/>
</dbReference>
<keyword evidence="3 7" id="KW-0732">Signal</keyword>
<evidence type="ECO:0000259" key="8">
    <source>
        <dbReference type="PROSITE" id="PS51328"/>
    </source>
</evidence>
<evidence type="ECO:0000256" key="2">
    <source>
        <dbReference type="ARBA" id="ARBA00022692"/>
    </source>
</evidence>
<dbReference type="Gene3D" id="2.60.120.200">
    <property type="match status" value="1"/>
</dbReference>